<dbReference type="Gene3D" id="1.10.760.10">
    <property type="entry name" value="Cytochrome c-like domain"/>
    <property type="match status" value="1"/>
</dbReference>
<dbReference type="InterPro" id="IPR013783">
    <property type="entry name" value="Ig-like_fold"/>
</dbReference>
<dbReference type="InterPro" id="IPR013036">
    <property type="entry name" value="DUF1587"/>
</dbReference>
<dbReference type="SUPFAM" id="SSF49265">
    <property type="entry name" value="Fibronectin type III"/>
    <property type="match status" value="1"/>
</dbReference>
<evidence type="ECO:0000256" key="1">
    <source>
        <dbReference type="ARBA" id="ARBA00022617"/>
    </source>
</evidence>
<dbReference type="PROSITE" id="PS50853">
    <property type="entry name" value="FN3"/>
    <property type="match status" value="1"/>
</dbReference>
<gene>
    <name evidence="7" type="ORF">OLMES_3370</name>
</gene>
<dbReference type="Gene3D" id="2.60.40.10">
    <property type="entry name" value="Immunoglobulins"/>
    <property type="match status" value="1"/>
</dbReference>
<keyword evidence="3 4" id="KW-0408">Iron</keyword>
<dbReference type="AlphaFoldDB" id="A0A1Y0IA71"/>
<feature type="domain" description="Cytochrome c" evidence="6">
    <location>
        <begin position="333"/>
        <end position="404"/>
    </location>
</feature>
<dbReference type="GO" id="GO:0009055">
    <property type="term" value="F:electron transfer activity"/>
    <property type="evidence" value="ECO:0007669"/>
    <property type="project" value="InterPro"/>
</dbReference>
<dbReference type="Pfam" id="PF13442">
    <property type="entry name" value="Cytochrome_CBB3"/>
    <property type="match status" value="1"/>
</dbReference>
<sequence>MTHFDLIFIKCSPLFESLRSQVRAIRSGIAARGLVLLCLCLTGPVASALTWQLEGDSSTLKYVSIKKDHTAEINTFMEQAGESAALSGSISEAGNAILAIDLNTVSTGVEIRNTRLGALLFETAFLPTAYFQTQVDIAAIEQMEPGTTLQQTLVGELSLHGVRQAVEADVLVVKNSSTRVSVTTLQPINIDSKQFDMASGIEALRVVANLSSIGQAVPVYFHLSYVVDAGTGVPIVMPTEPESPTALGGDFDLDAALARLTWQDNSDIETLFLVRRKTVDGYWQTTAELPANTIQLDNNLPESGGYDFKVIALNNGVPSLPSNILRITATEENPLERGRQTYTAQCAGCHGTDGEGIGSFPALNTPRDVAAMTTYISTAMPLGDPGACDLSCAEDVATYVQTLWVTELACDPSQTPVIYGARQLKILTRSEYQNTVEDLLGVDYDAGAGLSPDTQVGFFLNNTHASVSPASYSNFLLVAEGIADWSAQRDFSPALNCSSYDQLCAEQFLADLAPKIFRRPLTEDELTLYRAMAEGIHSSGEVKAGIQMALESMLASPQFLYRHELGEPNSDNDEIDSDAFELTSYEMATFLAYTFTGSTPDQVLLDAAARDELRTVENIELQAKRLADQARPVLGEFVGSWLGTNALGNAAKDTAIWPGFASLVPHLQNELNETFAHILLEPSEPFAALYGANYTFLNQTLAEHYGIGGVTGADMQLVSTSERGGILANGAFMARWGEAEETSPILRSVRVRRRMLCQDQPDPPAGTFAAREEKLAELSDFLQDPATTNRLKYHRLTEDEPCTNCHEQYINPLGFGMEDFDTVGRVRTTDLKGNPIDATGTLFAPVKYSEVQESIMFEGARGLGQQLAHLSSAQTCLPKQMFRYIMGVGYQNIDSANPEGPQLSEQEKAGYACEIDTLTNAMMTGSPRSMFEAFGSLQAVRYRKAWARSE</sequence>
<evidence type="ECO:0000256" key="3">
    <source>
        <dbReference type="ARBA" id="ARBA00023004"/>
    </source>
</evidence>
<accession>A0A1Y0IA71</accession>
<evidence type="ECO:0000313" key="7">
    <source>
        <dbReference type="EMBL" id="ARU57408.1"/>
    </source>
</evidence>
<dbReference type="InterPro" id="IPR007372">
    <property type="entry name" value="Lipid/polyisoprenoid-bd_YceI"/>
</dbReference>
<evidence type="ECO:0000256" key="4">
    <source>
        <dbReference type="PROSITE-ProRule" id="PRU00433"/>
    </source>
</evidence>
<dbReference type="InterPro" id="IPR013042">
    <property type="entry name" value="DUF1592"/>
</dbReference>
<evidence type="ECO:0000256" key="2">
    <source>
        <dbReference type="ARBA" id="ARBA00022723"/>
    </source>
</evidence>
<dbReference type="EMBL" id="CP021425">
    <property type="protein sequence ID" value="ARU57408.1"/>
    <property type="molecule type" value="Genomic_DNA"/>
</dbReference>
<dbReference type="Pfam" id="PF07637">
    <property type="entry name" value="PSD5"/>
    <property type="match status" value="1"/>
</dbReference>
<dbReference type="Proteomes" id="UP000196027">
    <property type="component" value="Chromosome"/>
</dbReference>
<protein>
    <submittedName>
        <fullName evidence="7">Peptide chain release factor 2</fullName>
    </submittedName>
</protein>
<dbReference type="InterPro" id="IPR013043">
    <property type="entry name" value="DUF1595"/>
</dbReference>
<dbReference type="SUPFAM" id="SSF46626">
    <property type="entry name" value="Cytochrome c"/>
    <property type="match status" value="1"/>
</dbReference>
<keyword evidence="2 4" id="KW-0479">Metal-binding</keyword>
<dbReference type="GO" id="GO:0020037">
    <property type="term" value="F:heme binding"/>
    <property type="evidence" value="ECO:0007669"/>
    <property type="project" value="InterPro"/>
</dbReference>
<dbReference type="CDD" id="cd00063">
    <property type="entry name" value="FN3"/>
    <property type="match status" value="1"/>
</dbReference>
<keyword evidence="8" id="KW-1185">Reference proteome</keyword>
<dbReference type="KEGG" id="ome:OLMES_3370"/>
<evidence type="ECO:0000313" key="8">
    <source>
        <dbReference type="Proteomes" id="UP000196027"/>
    </source>
</evidence>
<dbReference type="Pfam" id="PF07627">
    <property type="entry name" value="PSCyt3"/>
    <property type="match status" value="1"/>
</dbReference>
<dbReference type="InterPro" id="IPR009056">
    <property type="entry name" value="Cyt_c-like_dom"/>
</dbReference>
<reference evidence="7 8" key="1">
    <citation type="submission" date="2017-05" db="EMBL/GenBank/DDBJ databases">
        <title>Genomic insights into alkan degradation activity of Oleiphilus messinensis.</title>
        <authorList>
            <person name="Kozyavkin S.A."/>
            <person name="Slesarev A.I."/>
            <person name="Golyshin P.N."/>
            <person name="Korzhenkov A."/>
            <person name="Golyshina O.N."/>
            <person name="Toshchakov S.V."/>
        </authorList>
    </citation>
    <scope>NUCLEOTIDE SEQUENCE [LARGE SCALE GENOMIC DNA]</scope>
    <source>
        <strain evidence="7 8">ME102</strain>
    </source>
</reference>
<organism evidence="7 8">
    <name type="scientific">Oleiphilus messinensis</name>
    <dbReference type="NCBI Taxonomy" id="141451"/>
    <lineage>
        <taxon>Bacteria</taxon>
        <taxon>Pseudomonadati</taxon>
        <taxon>Pseudomonadota</taxon>
        <taxon>Gammaproteobacteria</taxon>
        <taxon>Oceanospirillales</taxon>
        <taxon>Oleiphilaceae</taxon>
        <taxon>Oleiphilus</taxon>
    </lineage>
</organism>
<proteinExistence type="predicted"/>
<dbReference type="RefSeq" id="WP_198343009.1">
    <property type="nucleotide sequence ID" value="NZ_CP021425.1"/>
</dbReference>
<feature type="domain" description="Fibronectin type-III" evidence="5">
    <location>
        <begin position="240"/>
        <end position="333"/>
    </location>
</feature>
<dbReference type="SUPFAM" id="SSF101874">
    <property type="entry name" value="YceI-like"/>
    <property type="match status" value="1"/>
</dbReference>
<evidence type="ECO:0000259" key="6">
    <source>
        <dbReference type="PROSITE" id="PS51007"/>
    </source>
</evidence>
<dbReference type="Gene3D" id="2.40.128.110">
    <property type="entry name" value="Lipid/polyisoprenoid-binding, YceI-like"/>
    <property type="match status" value="1"/>
</dbReference>
<dbReference type="InterPro" id="IPR036761">
    <property type="entry name" value="TTHA0802/YceI-like_sf"/>
</dbReference>
<dbReference type="Pfam" id="PF07631">
    <property type="entry name" value="PSD4"/>
    <property type="match status" value="1"/>
</dbReference>
<name>A0A1Y0IA71_9GAMM</name>
<keyword evidence="1 4" id="KW-0349">Heme</keyword>
<dbReference type="InterPro" id="IPR036116">
    <property type="entry name" value="FN3_sf"/>
</dbReference>
<evidence type="ECO:0000259" key="5">
    <source>
        <dbReference type="PROSITE" id="PS50853"/>
    </source>
</evidence>
<dbReference type="PROSITE" id="PS51007">
    <property type="entry name" value="CYTC"/>
    <property type="match status" value="1"/>
</dbReference>
<dbReference type="GO" id="GO:0046872">
    <property type="term" value="F:metal ion binding"/>
    <property type="evidence" value="ECO:0007669"/>
    <property type="project" value="UniProtKB-KW"/>
</dbReference>
<dbReference type="SMART" id="SM00867">
    <property type="entry name" value="YceI"/>
    <property type="match status" value="1"/>
</dbReference>
<dbReference type="InterPro" id="IPR003961">
    <property type="entry name" value="FN3_dom"/>
</dbReference>
<dbReference type="InterPro" id="IPR036909">
    <property type="entry name" value="Cyt_c-like_dom_sf"/>
</dbReference>
<dbReference type="InterPro" id="IPR013039">
    <property type="entry name" value="DUF1588"/>
</dbReference>
<dbReference type="Pfam" id="PF04264">
    <property type="entry name" value="YceI"/>
    <property type="match status" value="1"/>
</dbReference>
<dbReference type="Pfam" id="PF07626">
    <property type="entry name" value="PSD3"/>
    <property type="match status" value="1"/>
</dbReference>